<protein>
    <submittedName>
        <fullName evidence="4">Uncharacterized protein</fullName>
    </submittedName>
</protein>
<organism evidence="4 5">
    <name type="scientific">Zopfia rhizophila CBS 207.26</name>
    <dbReference type="NCBI Taxonomy" id="1314779"/>
    <lineage>
        <taxon>Eukaryota</taxon>
        <taxon>Fungi</taxon>
        <taxon>Dikarya</taxon>
        <taxon>Ascomycota</taxon>
        <taxon>Pezizomycotina</taxon>
        <taxon>Dothideomycetes</taxon>
        <taxon>Dothideomycetes incertae sedis</taxon>
        <taxon>Zopfiaceae</taxon>
        <taxon>Zopfia</taxon>
    </lineage>
</organism>
<dbReference type="PROSITE" id="PS50088">
    <property type="entry name" value="ANK_REPEAT"/>
    <property type="match status" value="1"/>
</dbReference>
<gene>
    <name evidence="4" type="ORF">K469DRAFT_484053</name>
</gene>
<dbReference type="PROSITE" id="PS50297">
    <property type="entry name" value="ANK_REP_REGION"/>
    <property type="match status" value="1"/>
</dbReference>
<evidence type="ECO:0000256" key="2">
    <source>
        <dbReference type="ARBA" id="ARBA00023043"/>
    </source>
</evidence>
<feature type="non-terminal residue" evidence="4">
    <location>
        <position position="1"/>
    </location>
</feature>
<reference evidence="4" key="1">
    <citation type="journal article" date="2020" name="Stud. Mycol.">
        <title>101 Dothideomycetes genomes: a test case for predicting lifestyles and emergence of pathogens.</title>
        <authorList>
            <person name="Haridas S."/>
            <person name="Albert R."/>
            <person name="Binder M."/>
            <person name="Bloem J."/>
            <person name="Labutti K."/>
            <person name="Salamov A."/>
            <person name="Andreopoulos B."/>
            <person name="Baker S."/>
            <person name="Barry K."/>
            <person name="Bills G."/>
            <person name="Bluhm B."/>
            <person name="Cannon C."/>
            <person name="Castanera R."/>
            <person name="Culley D."/>
            <person name="Daum C."/>
            <person name="Ezra D."/>
            <person name="Gonzalez J."/>
            <person name="Henrissat B."/>
            <person name="Kuo A."/>
            <person name="Liang C."/>
            <person name="Lipzen A."/>
            <person name="Lutzoni F."/>
            <person name="Magnuson J."/>
            <person name="Mondo S."/>
            <person name="Nolan M."/>
            <person name="Ohm R."/>
            <person name="Pangilinan J."/>
            <person name="Park H.-J."/>
            <person name="Ramirez L."/>
            <person name="Alfaro M."/>
            <person name="Sun H."/>
            <person name="Tritt A."/>
            <person name="Yoshinaga Y."/>
            <person name="Zwiers L.-H."/>
            <person name="Turgeon B."/>
            <person name="Goodwin S."/>
            <person name="Spatafora J."/>
            <person name="Crous P."/>
            <person name="Grigoriev I."/>
        </authorList>
    </citation>
    <scope>NUCLEOTIDE SEQUENCE</scope>
    <source>
        <strain evidence="4">CBS 207.26</strain>
    </source>
</reference>
<dbReference type="OrthoDB" id="7464126at2759"/>
<dbReference type="EMBL" id="ML994658">
    <property type="protein sequence ID" value="KAF2180384.1"/>
    <property type="molecule type" value="Genomic_DNA"/>
</dbReference>
<evidence type="ECO:0000313" key="5">
    <source>
        <dbReference type="Proteomes" id="UP000800200"/>
    </source>
</evidence>
<dbReference type="Gene3D" id="1.25.40.20">
    <property type="entry name" value="Ankyrin repeat-containing domain"/>
    <property type="match status" value="1"/>
</dbReference>
<accession>A0A6A6DLH2</accession>
<proteinExistence type="predicted"/>
<keyword evidence="2 3" id="KW-0040">ANK repeat</keyword>
<evidence type="ECO:0000256" key="1">
    <source>
        <dbReference type="ARBA" id="ARBA00022737"/>
    </source>
</evidence>
<sequence>PLHRAAERASTRSMKTLIQRGADIGSKNHRGLTPLVSAVEYNNTNNAVAQLQHGAKTDVVDNLGANILHHAALWAGPEILETL</sequence>
<feature type="non-terminal residue" evidence="4">
    <location>
        <position position="83"/>
    </location>
</feature>
<keyword evidence="5" id="KW-1185">Reference proteome</keyword>
<dbReference type="InterPro" id="IPR002110">
    <property type="entry name" value="Ankyrin_rpt"/>
</dbReference>
<evidence type="ECO:0000256" key="3">
    <source>
        <dbReference type="PROSITE-ProRule" id="PRU00023"/>
    </source>
</evidence>
<dbReference type="PANTHER" id="PTHR24173">
    <property type="entry name" value="ANKYRIN REPEAT CONTAINING"/>
    <property type="match status" value="1"/>
</dbReference>
<dbReference type="Pfam" id="PF12796">
    <property type="entry name" value="Ank_2"/>
    <property type="match status" value="1"/>
</dbReference>
<name>A0A6A6DLH2_9PEZI</name>
<dbReference type="InterPro" id="IPR036770">
    <property type="entry name" value="Ankyrin_rpt-contain_sf"/>
</dbReference>
<keyword evidence="1" id="KW-0677">Repeat</keyword>
<dbReference type="Proteomes" id="UP000800200">
    <property type="component" value="Unassembled WGS sequence"/>
</dbReference>
<dbReference type="SUPFAM" id="SSF48403">
    <property type="entry name" value="Ankyrin repeat"/>
    <property type="match status" value="1"/>
</dbReference>
<feature type="repeat" description="ANK" evidence="3">
    <location>
        <begin position="1"/>
        <end position="29"/>
    </location>
</feature>
<dbReference type="AlphaFoldDB" id="A0A6A6DLH2"/>
<dbReference type="PANTHER" id="PTHR24173:SF83">
    <property type="entry name" value="SOCS BOX DOMAIN-CONTAINING PROTEIN"/>
    <property type="match status" value="1"/>
</dbReference>
<evidence type="ECO:0000313" key="4">
    <source>
        <dbReference type="EMBL" id="KAF2180384.1"/>
    </source>
</evidence>